<dbReference type="PANTHER" id="PTHR46313">
    <property type="match status" value="1"/>
</dbReference>
<name>A0AAV1ILL0_9CHLO</name>
<evidence type="ECO:0000313" key="4">
    <source>
        <dbReference type="Proteomes" id="UP001314263"/>
    </source>
</evidence>
<dbReference type="EMBL" id="CAUYUE010000015">
    <property type="protein sequence ID" value="CAK0786844.1"/>
    <property type="molecule type" value="Genomic_DNA"/>
</dbReference>
<dbReference type="InterPro" id="IPR045892">
    <property type="entry name" value="CrtISO-like"/>
</dbReference>
<dbReference type="GO" id="GO:0016116">
    <property type="term" value="P:carotenoid metabolic process"/>
    <property type="evidence" value="ECO:0007669"/>
    <property type="project" value="InterPro"/>
</dbReference>
<dbReference type="Proteomes" id="UP001314263">
    <property type="component" value="Unassembled WGS sequence"/>
</dbReference>
<organism evidence="3 4">
    <name type="scientific">Coccomyxa viridis</name>
    <dbReference type="NCBI Taxonomy" id="1274662"/>
    <lineage>
        <taxon>Eukaryota</taxon>
        <taxon>Viridiplantae</taxon>
        <taxon>Chlorophyta</taxon>
        <taxon>core chlorophytes</taxon>
        <taxon>Trebouxiophyceae</taxon>
        <taxon>Trebouxiophyceae incertae sedis</taxon>
        <taxon>Coccomyxaceae</taxon>
        <taxon>Coccomyxa</taxon>
    </lineage>
</organism>
<accession>A0AAV1ILL0</accession>
<comment type="caution">
    <text evidence="3">The sequence shown here is derived from an EMBL/GenBank/DDBJ whole genome shotgun (WGS) entry which is preliminary data.</text>
</comment>
<dbReference type="InterPro" id="IPR036188">
    <property type="entry name" value="FAD/NAD-bd_sf"/>
</dbReference>
<gene>
    <name evidence="3" type="ORF">CVIRNUC_010058</name>
</gene>
<dbReference type="GO" id="GO:0016491">
    <property type="term" value="F:oxidoreductase activity"/>
    <property type="evidence" value="ECO:0007669"/>
    <property type="project" value="InterPro"/>
</dbReference>
<dbReference type="AlphaFoldDB" id="A0AAV1ILL0"/>
<dbReference type="Gene3D" id="3.50.50.60">
    <property type="entry name" value="FAD/NAD(P)-binding domain"/>
    <property type="match status" value="1"/>
</dbReference>
<evidence type="ECO:0000313" key="3">
    <source>
        <dbReference type="EMBL" id="CAK0786844.1"/>
    </source>
</evidence>
<dbReference type="Pfam" id="PF01593">
    <property type="entry name" value="Amino_oxidase"/>
    <property type="match status" value="1"/>
</dbReference>
<evidence type="ECO:0000259" key="2">
    <source>
        <dbReference type="Pfam" id="PF01593"/>
    </source>
</evidence>
<sequence length="566" mass="61209">MARALKKRLHRCRAIMTCATASASTVSDLEQDVDRPQPSTSGRDRSHQTDYAVIGSGIGGLCCAALLAKYGYRVTVCESHYHAGGAAHSFEVKGYHFDSGPSFFAGLSGPPGGSPNPLKQVLDAIGESVECAIYDRWNTYTPEADFVTACNGQQYAAMILQQGGPEALAQWKRLEEEMRPLQQGAATFPAAALRSDLGVALTMLRFFGPSLAKSGLVAPKLTAPFARIVDRVVTNPWLRQFLDLECFVLSGMLAKDTICAEMAFMLMERNSGNSTIDYPIDGSKGIVDALVRGIEKYGGRVMLRARVEEVLVEGGKAVGVRLAKRNSKQGRHEVIRASRAVVSNASVWDTQKLLPRGAAPAKWQQESLATPMTGSFMHLHLGIDAEGLPEDLDIHHLVVNSWEDLEAPQNVCIASIPTVFNASLAPPGKAVVHAYTAGNEPYSLWEGQDTHSKKYKQLKEERSQCLWQALERFIPDVRDRTELTLTGTPLTHERFLNRHKGTYGAAISAASGSFPGPQTPIPGLYRCGDSCAPGIGVPAAAASGMITANTLAPVWKHLQLLDSLVL</sequence>
<feature type="region of interest" description="Disordered" evidence="1">
    <location>
        <begin position="27"/>
        <end position="48"/>
    </location>
</feature>
<protein>
    <recommendedName>
        <fullName evidence="2">Amine oxidase domain-containing protein</fullName>
    </recommendedName>
</protein>
<dbReference type="SUPFAM" id="SSF51905">
    <property type="entry name" value="FAD/NAD(P)-binding domain"/>
    <property type="match status" value="1"/>
</dbReference>
<dbReference type="Gene3D" id="3.90.660.50">
    <property type="match status" value="1"/>
</dbReference>
<proteinExistence type="predicted"/>
<reference evidence="3 4" key="1">
    <citation type="submission" date="2023-10" db="EMBL/GenBank/DDBJ databases">
        <authorList>
            <person name="Maclean D."/>
            <person name="Macfadyen A."/>
        </authorList>
    </citation>
    <scope>NUCLEOTIDE SEQUENCE [LARGE SCALE GENOMIC DNA]</scope>
</reference>
<dbReference type="InterPro" id="IPR002937">
    <property type="entry name" value="Amino_oxidase"/>
</dbReference>
<evidence type="ECO:0000256" key="1">
    <source>
        <dbReference type="SAM" id="MobiDB-lite"/>
    </source>
</evidence>
<keyword evidence="4" id="KW-1185">Reference proteome</keyword>
<feature type="domain" description="Amine oxidase" evidence="2">
    <location>
        <begin position="58"/>
        <end position="550"/>
    </location>
</feature>
<dbReference type="PANTHER" id="PTHR46313:SF6">
    <property type="entry name" value="FAD_NAD(P)-BINDING OXIDOREDUCTASE FAMILY PROTEIN"/>
    <property type="match status" value="1"/>
</dbReference>